<dbReference type="PROSITE" id="PS50949">
    <property type="entry name" value="HTH_GNTR"/>
    <property type="match status" value="1"/>
</dbReference>
<keyword evidence="3" id="KW-0238">DNA-binding</keyword>
<keyword evidence="4" id="KW-0804">Transcription</keyword>
<reference evidence="9" key="1">
    <citation type="journal article" date="2018" name="Front. Microbiol.">
        <title>Genome-Based Analysis Reveals the Taxonomy and Diversity of the Family Idiomarinaceae.</title>
        <authorList>
            <person name="Liu Y."/>
            <person name="Lai Q."/>
            <person name="Shao Z."/>
        </authorList>
    </citation>
    <scope>NUCLEOTIDE SEQUENCE [LARGE SCALE GENOMIC DNA]</scope>
    <source>
        <strain evidence="9">AIS</strain>
    </source>
</reference>
<dbReference type="SMART" id="SM00345">
    <property type="entry name" value="HTH_GNTR"/>
    <property type="match status" value="1"/>
</dbReference>
<evidence type="ECO:0000256" key="4">
    <source>
        <dbReference type="ARBA" id="ARBA00023163"/>
    </source>
</evidence>
<dbReference type="InterPro" id="IPR008920">
    <property type="entry name" value="TF_FadR/GntR_C"/>
</dbReference>
<evidence type="ECO:0000313" key="9">
    <source>
        <dbReference type="Proteomes" id="UP000286934"/>
    </source>
</evidence>
<dbReference type="PANTHER" id="PTHR43537">
    <property type="entry name" value="TRANSCRIPTIONAL REGULATOR, GNTR FAMILY"/>
    <property type="match status" value="1"/>
</dbReference>
<dbReference type="PRINTS" id="PR00035">
    <property type="entry name" value="HTHGNTR"/>
</dbReference>
<sequence>MIQRVAQTKLSDVIVSQIESMIVDGTWAAGERLPSERDLATKFHVSRPSLREAIQKLEAKGLVSRRQGGGTFVSNALDQQVREPLFELLARHPESQFDLLEFRHAMEGVSAFYAAMRGTDSDLQHIADSFAAIAAKRAQPEAEQVHTIAEQAEALMVFYTSIAEASHNVVLLHLVRGMRELLQENMRRNLEVLSERSDVREQLHIHRQAIVDAIIARKPEQARDACHQHLAYIEKTLLHLNREHTRLQRSLRRSEPLSTPMEK</sequence>
<dbReference type="InterPro" id="IPR036390">
    <property type="entry name" value="WH_DNA-bd_sf"/>
</dbReference>
<dbReference type="PANTHER" id="PTHR43537:SF34">
    <property type="entry name" value="PYRUVATE DEHYDROGENASE COMPLEX REPRESSOR"/>
    <property type="match status" value="1"/>
</dbReference>
<dbReference type="GO" id="GO:0003677">
    <property type="term" value="F:DNA binding"/>
    <property type="evidence" value="ECO:0007669"/>
    <property type="project" value="UniProtKB-KW"/>
</dbReference>
<evidence type="ECO:0000259" key="7">
    <source>
        <dbReference type="PROSITE" id="PS50949"/>
    </source>
</evidence>
<dbReference type="InterPro" id="IPR011711">
    <property type="entry name" value="GntR_C"/>
</dbReference>
<comment type="function">
    <text evidence="5">Transcriptional repressor for the pyruvate dehydrogenase complex genes aceEF and lpd.</text>
</comment>
<protein>
    <recommendedName>
        <fullName evidence="6">Pyruvate dehydrogenase complex repressor</fullName>
    </recommendedName>
</protein>
<dbReference type="OrthoDB" id="5450856at2"/>
<dbReference type="GO" id="GO:0003700">
    <property type="term" value="F:DNA-binding transcription factor activity"/>
    <property type="evidence" value="ECO:0007669"/>
    <property type="project" value="InterPro"/>
</dbReference>
<keyword evidence="9" id="KW-1185">Reference proteome</keyword>
<evidence type="ECO:0000256" key="6">
    <source>
        <dbReference type="ARBA" id="ARBA00039592"/>
    </source>
</evidence>
<accession>A0A432WUT1</accession>
<name>A0A432WUT1_9GAMM</name>
<keyword evidence="1" id="KW-0678">Repressor</keyword>
<dbReference type="EMBL" id="PIPP01000002">
    <property type="protein sequence ID" value="RUO37523.1"/>
    <property type="molecule type" value="Genomic_DNA"/>
</dbReference>
<evidence type="ECO:0000256" key="2">
    <source>
        <dbReference type="ARBA" id="ARBA00023015"/>
    </source>
</evidence>
<dbReference type="Proteomes" id="UP000286934">
    <property type="component" value="Unassembled WGS sequence"/>
</dbReference>
<dbReference type="Pfam" id="PF00392">
    <property type="entry name" value="GntR"/>
    <property type="match status" value="1"/>
</dbReference>
<evidence type="ECO:0000256" key="5">
    <source>
        <dbReference type="ARBA" id="ARBA00037357"/>
    </source>
</evidence>
<dbReference type="SUPFAM" id="SSF48008">
    <property type="entry name" value="GntR ligand-binding domain-like"/>
    <property type="match status" value="1"/>
</dbReference>
<proteinExistence type="predicted"/>
<comment type="caution">
    <text evidence="8">The sequence shown here is derived from an EMBL/GenBank/DDBJ whole genome shotgun (WGS) entry which is preliminary data.</text>
</comment>
<evidence type="ECO:0000256" key="1">
    <source>
        <dbReference type="ARBA" id="ARBA00022491"/>
    </source>
</evidence>
<dbReference type="RefSeq" id="WP_126806835.1">
    <property type="nucleotide sequence ID" value="NZ_PIPP01000002.1"/>
</dbReference>
<evidence type="ECO:0000313" key="8">
    <source>
        <dbReference type="EMBL" id="RUO37523.1"/>
    </source>
</evidence>
<evidence type="ECO:0000256" key="3">
    <source>
        <dbReference type="ARBA" id="ARBA00023125"/>
    </source>
</evidence>
<dbReference type="Gene3D" id="1.10.10.10">
    <property type="entry name" value="Winged helix-like DNA-binding domain superfamily/Winged helix DNA-binding domain"/>
    <property type="match status" value="1"/>
</dbReference>
<dbReference type="Pfam" id="PF07729">
    <property type="entry name" value="FCD"/>
    <property type="match status" value="1"/>
</dbReference>
<keyword evidence="8" id="KW-0670">Pyruvate</keyword>
<keyword evidence="2" id="KW-0805">Transcription regulation</keyword>
<dbReference type="NCBIfam" id="NF007001">
    <property type="entry name" value="PRK09464.1"/>
    <property type="match status" value="1"/>
</dbReference>
<dbReference type="InterPro" id="IPR036388">
    <property type="entry name" value="WH-like_DNA-bd_sf"/>
</dbReference>
<organism evidence="8 9">
    <name type="scientific">Aliidiomarina shirensis</name>
    <dbReference type="NCBI Taxonomy" id="1048642"/>
    <lineage>
        <taxon>Bacteria</taxon>
        <taxon>Pseudomonadati</taxon>
        <taxon>Pseudomonadota</taxon>
        <taxon>Gammaproteobacteria</taxon>
        <taxon>Alteromonadales</taxon>
        <taxon>Idiomarinaceae</taxon>
        <taxon>Aliidiomarina</taxon>
    </lineage>
</organism>
<dbReference type="InterPro" id="IPR000524">
    <property type="entry name" value="Tscrpt_reg_HTH_GntR"/>
</dbReference>
<dbReference type="Gene3D" id="1.20.120.530">
    <property type="entry name" value="GntR ligand-binding domain-like"/>
    <property type="match status" value="1"/>
</dbReference>
<dbReference type="SMART" id="SM00895">
    <property type="entry name" value="FCD"/>
    <property type="match status" value="1"/>
</dbReference>
<gene>
    <name evidence="8" type="ORF">CWE13_06085</name>
</gene>
<feature type="domain" description="HTH gntR-type" evidence="7">
    <location>
        <begin position="8"/>
        <end position="76"/>
    </location>
</feature>
<dbReference type="SUPFAM" id="SSF46785">
    <property type="entry name" value="Winged helix' DNA-binding domain"/>
    <property type="match status" value="1"/>
</dbReference>
<dbReference type="AlphaFoldDB" id="A0A432WUT1"/>
<dbReference type="CDD" id="cd07377">
    <property type="entry name" value="WHTH_GntR"/>
    <property type="match status" value="1"/>
</dbReference>